<dbReference type="Proteomes" id="UP000597444">
    <property type="component" value="Unassembled WGS sequence"/>
</dbReference>
<sequence length="81" mass="8862">MLERITGTPRLPEEGCRKGSAGHAWNKRDLLDVLPVSVLEECLNPYQVPSYEAVALTGKGVIECLRAGINATLLSLGREER</sequence>
<evidence type="ECO:0000313" key="3">
    <source>
        <dbReference type="Proteomes" id="UP000597444"/>
    </source>
</evidence>
<dbReference type="EMBL" id="BNJK01000001">
    <property type="protein sequence ID" value="GHO89953.1"/>
    <property type="molecule type" value="Genomic_DNA"/>
</dbReference>
<proteinExistence type="predicted"/>
<organism evidence="2 3">
    <name type="scientific">Reticulibacter mediterranei</name>
    <dbReference type="NCBI Taxonomy" id="2778369"/>
    <lineage>
        <taxon>Bacteria</taxon>
        <taxon>Bacillati</taxon>
        <taxon>Chloroflexota</taxon>
        <taxon>Ktedonobacteria</taxon>
        <taxon>Ktedonobacterales</taxon>
        <taxon>Reticulibacteraceae</taxon>
        <taxon>Reticulibacter</taxon>
    </lineage>
</organism>
<keyword evidence="3" id="KW-1185">Reference proteome</keyword>
<accession>A0A8J3ICJ8</accession>
<name>A0A8J3ICJ8_9CHLR</name>
<dbReference type="Gene3D" id="3.40.50.300">
    <property type="entry name" value="P-loop containing nucleotide triphosphate hydrolases"/>
    <property type="match status" value="1"/>
</dbReference>
<gene>
    <name evidence="2" type="ORF">KSF_000010</name>
</gene>
<protein>
    <submittedName>
        <fullName evidence="2">Uncharacterized protein</fullName>
    </submittedName>
</protein>
<feature type="region of interest" description="Disordered" evidence="1">
    <location>
        <begin position="1"/>
        <end position="21"/>
    </location>
</feature>
<comment type="caution">
    <text evidence="2">The sequence shown here is derived from an EMBL/GenBank/DDBJ whole genome shotgun (WGS) entry which is preliminary data.</text>
</comment>
<dbReference type="InterPro" id="IPR027417">
    <property type="entry name" value="P-loop_NTPase"/>
</dbReference>
<evidence type="ECO:0000313" key="2">
    <source>
        <dbReference type="EMBL" id="GHO89953.1"/>
    </source>
</evidence>
<evidence type="ECO:0000256" key="1">
    <source>
        <dbReference type="SAM" id="MobiDB-lite"/>
    </source>
</evidence>
<reference evidence="2" key="1">
    <citation type="submission" date="2020-10" db="EMBL/GenBank/DDBJ databases">
        <title>Taxonomic study of unclassified bacteria belonging to the class Ktedonobacteria.</title>
        <authorList>
            <person name="Yabe S."/>
            <person name="Wang C.M."/>
            <person name="Zheng Y."/>
            <person name="Sakai Y."/>
            <person name="Cavaletti L."/>
            <person name="Monciardini P."/>
            <person name="Donadio S."/>
        </authorList>
    </citation>
    <scope>NUCLEOTIDE SEQUENCE</scope>
    <source>
        <strain evidence="2">ID150040</strain>
    </source>
</reference>
<dbReference type="AlphaFoldDB" id="A0A8J3ICJ8"/>